<evidence type="ECO:0000256" key="10">
    <source>
        <dbReference type="SAM" id="MobiDB-lite"/>
    </source>
</evidence>
<evidence type="ECO:0000259" key="11">
    <source>
        <dbReference type="PROSITE" id="PS52040"/>
    </source>
</evidence>
<dbReference type="PROSITE" id="PS52040">
    <property type="entry name" value="TOPO_IIA"/>
    <property type="match status" value="1"/>
</dbReference>
<dbReference type="PANTHER" id="PTHR43493">
    <property type="entry name" value="DNA GYRASE/TOPOISOMERASE SUBUNIT A"/>
    <property type="match status" value="1"/>
</dbReference>
<dbReference type="CDD" id="cd00187">
    <property type="entry name" value="TOP4c"/>
    <property type="match status" value="1"/>
</dbReference>
<dbReference type="FunFam" id="3.30.1360.40:FF:000002">
    <property type="entry name" value="DNA gyrase subunit A"/>
    <property type="match status" value="1"/>
</dbReference>
<evidence type="ECO:0000256" key="9">
    <source>
        <dbReference type="PROSITE-ProRule" id="PRU01384"/>
    </source>
</evidence>
<dbReference type="Pfam" id="PF03989">
    <property type="entry name" value="DNA_gyraseA_C"/>
    <property type="match status" value="6"/>
</dbReference>
<dbReference type="Gene3D" id="2.120.10.90">
    <property type="entry name" value="DNA gyrase/topoisomerase IV, subunit A, C-terminal"/>
    <property type="match status" value="1"/>
</dbReference>
<reference evidence="12 13" key="1">
    <citation type="submission" date="2015-09" db="EMBL/GenBank/DDBJ databases">
        <title>Genome announcement of multiple Pseudomonas syringae strains.</title>
        <authorList>
            <person name="Thakur S."/>
            <person name="Wang P.W."/>
            <person name="Gong Y."/>
            <person name="Weir B.S."/>
            <person name="Guttman D.S."/>
        </authorList>
    </citation>
    <scope>NUCLEOTIDE SEQUENCE [LARGE SCALE GENOMIC DNA]</scope>
    <source>
        <strain evidence="12 13">ICMP3962</strain>
    </source>
</reference>
<dbReference type="Gene3D" id="3.30.1360.40">
    <property type="match status" value="1"/>
</dbReference>
<dbReference type="SMART" id="SM00434">
    <property type="entry name" value="TOP4c"/>
    <property type="match status" value="1"/>
</dbReference>
<dbReference type="InterPro" id="IPR035516">
    <property type="entry name" value="Gyrase/topoIV_suA_C"/>
</dbReference>
<dbReference type="HAMAP" id="MF_01897">
    <property type="entry name" value="GyrA"/>
    <property type="match status" value="1"/>
</dbReference>
<dbReference type="PANTHER" id="PTHR43493:SF5">
    <property type="entry name" value="DNA GYRASE SUBUNIT A, CHLOROPLASTIC_MITOCHONDRIAL"/>
    <property type="match status" value="1"/>
</dbReference>
<evidence type="ECO:0000256" key="1">
    <source>
        <dbReference type="ARBA" id="ARBA00000185"/>
    </source>
</evidence>
<keyword evidence="5 8" id="KW-0799">Topoisomerase</keyword>
<dbReference type="NCBIfam" id="TIGR01063">
    <property type="entry name" value="gyrA"/>
    <property type="match status" value="1"/>
</dbReference>
<feature type="active site" description="O-(5'-phospho-DNA)-tyrosine intermediate" evidence="8 9">
    <location>
        <position position="149"/>
    </location>
</feature>
<dbReference type="InterPro" id="IPR006691">
    <property type="entry name" value="GyrA/parC_rep"/>
</dbReference>
<dbReference type="SUPFAM" id="SSF101904">
    <property type="entry name" value="GyrA/ParC C-terminal domain-like"/>
    <property type="match status" value="1"/>
</dbReference>
<comment type="subunit">
    <text evidence="8">Heterotetramer, composed of two GyrA and two GyrB chains. In the heterotetramer, GyrA contains the active site tyrosine that forms a transient covalent intermediate with DNA, while GyrB binds cofactors and catalyzes ATP hydrolysis.</text>
</comment>
<keyword evidence="3 8" id="KW-0547">Nucleotide-binding</keyword>
<evidence type="ECO:0000256" key="6">
    <source>
        <dbReference type="ARBA" id="ARBA00023125"/>
    </source>
</evidence>
<dbReference type="GO" id="GO:0005694">
    <property type="term" value="C:chromosome"/>
    <property type="evidence" value="ECO:0007669"/>
    <property type="project" value="InterPro"/>
</dbReference>
<dbReference type="Proteomes" id="UP000050266">
    <property type="component" value="Unassembled WGS sequence"/>
</dbReference>
<evidence type="ECO:0000313" key="12">
    <source>
        <dbReference type="EMBL" id="KPZ18721.1"/>
    </source>
</evidence>
<comment type="catalytic activity">
    <reaction evidence="1 8 9">
        <text>ATP-dependent breakage, passage and rejoining of double-stranded DNA.</text>
        <dbReference type="EC" id="5.6.2.2"/>
    </reaction>
</comment>
<keyword evidence="7 8" id="KW-0413">Isomerase</keyword>
<feature type="region of interest" description="Disordered" evidence="10">
    <location>
        <begin position="937"/>
        <end position="957"/>
    </location>
</feature>
<dbReference type="InterPro" id="IPR013760">
    <property type="entry name" value="Topo_IIA-like_dom_sf"/>
</dbReference>
<organism evidence="12 13">
    <name type="scientific">Pseudomonas amygdali pv. ulmi</name>
    <dbReference type="NCBI Taxonomy" id="251720"/>
    <lineage>
        <taxon>Bacteria</taxon>
        <taxon>Pseudomonadati</taxon>
        <taxon>Pseudomonadota</taxon>
        <taxon>Gammaproteobacteria</taxon>
        <taxon>Pseudomonadales</taxon>
        <taxon>Pseudomonadaceae</taxon>
        <taxon>Pseudomonas</taxon>
        <taxon>Pseudomonas amygdali</taxon>
    </lineage>
</organism>
<dbReference type="GO" id="GO:0009330">
    <property type="term" value="C:DNA topoisomerase type II (double strand cut, ATP-hydrolyzing) complex"/>
    <property type="evidence" value="ECO:0007669"/>
    <property type="project" value="TreeGrafter"/>
</dbReference>
<comment type="function">
    <text evidence="8">A type II topoisomerase that negatively supercoils closed circular double-stranded (ds) DNA in an ATP-dependent manner to modulate DNA topology and maintain chromosomes in an underwound state. Negative supercoiling favors strand separation, and DNA replication, transcription, recombination and repair, all of which involve strand separation. Also able to catalyze the interconversion of other topological isomers of dsDNA rings, including catenanes and knotted rings. Type II topoisomerases break and join 2 DNA strands simultaneously in an ATP-dependent manner.</text>
</comment>
<evidence type="ECO:0000256" key="3">
    <source>
        <dbReference type="ARBA" id="ARBA00022741"/>
    </source>
</evidence>
<dbReference type="Gene3D" id="1.10.268.10">
    <property type="entry name" value="Topoisomerase, domain 3"/>
    <property type="match status" value="1"/>
</dbReference>
<dbReference type="GO" id="GO:0034335">
    <property type="term" value="F:DNA negative supercoiling activity"/>
    <property type="evidence" value="ECO:0007669"/>
    <property type="project" value="UniProtKB-ARBA"/>
</dbReference>
<dbReference type="InterPro" id="IPR013757">
    <property type="entry name" value="Topo_IIA_A_a_sf"/>
</dbReference>
<dbReference type="InterPro" id="IPR005743">
    <property type="entry name" value="GyrA"/>
</dbReference>
<dbReference type="InterPro" id="IPR050220">
    <property type="entry name" value="Type_II_DNA_Topoisomerases"/>
</dbReference>
<evidence type="ECO:0000256" key="7">
    <source>
        <dbReference type="ARBA" id="ARBA00023235"/>
    </source>
</evidence>
<keyword evidence="8" id="KW-0963">Cytoplasm</keyword>
<evidence type="ECO:0000256" key="8">
    <source>
        <dbReference type="HAMAP-Rule" id="MF_01897"/>
    </source>
</evidence>
<keyword evidence="6 8" id="KW-0238">DNA-binding</keyword>
<dbReference type="Pfam" id="PF00521">
    <property type="entry name" value="DNA_topoisoIV"/>
    <property type="match status" value="1"/>
</dbReference>
<evidence type="ECO:0000256" key="4">
    <source>
        <dbReference type="ARBA" id="ARBA00022840"/>
    </source>
</evidence>
<keyword evidence="4 8" id="KW-0067">ATP-binding</keyword>
<dbReference type="SUPFAM" id="SSF56719">
    <property type="entry name" value="Type II DNA topoisomerase"/>
    <property type="match status" value="1"/>
</dbReference>
<protein>
    <recommendedName>
        <fullName evidence="8">DNA gyrase subunit A</fullName>
        <ecNumber evidence="8">5.6.2.2</ecNumber>
    </recommendedName>
</protein>
<accession>A0A0N8TFB4</accession>
<comment type="subcellular location">
    <subcellularLocation>
        <location evidence="8">Cytoplasm</location>
    </subcellularLocation>
</comment>
<evidence type="ECO:0000313" key="13">
    <source>
        <dbReference type="Proteomes" id="UP000050266"/>
    </source>
</evidence>
<comment type="miscellaneous">
    <text evidence="8">Few gyrases are as efficient as E.coli at forming negative supercoils. Not all organisms have 2 type II topoisomerases; in organisms with a single type II topoisomerase this enzyme also has to decatenate newly replicated chromosomes.</text>
</comment>
<evidence type="ECO:0000256" key="5">
    <source>
        <dbReference type="ARBA" id="ARBA00023029"/>
    </source>
</evidence>
<dbReference type="GO" id="GO:0005524">
    <property type="term" value="F:ATP binding"/>
    <property type="evidence" value="ECO:0007669"/>
    <property type="project" value="UniProtKB-UniRule"/>
</dbReference>
<comment type="caution">
    <text evidence="12">The sequence shown here is derived from an EMBL/GenBank/DDBJ whole genome shotgun (WGS) entry which is preliminary data.</text>
</comment>
<sequence length="957" mass="106002">MHMLAAASFVYPEWVCEVSPEKGIRLLMGELAKEILPVNIEDELKQSYLDYAMSVIVGRALPDARDGLKPVHRRVLFAMSELGNDWNKPYKKSARVVGDVIGKYHPHGDTAVYDTIVRMAQPFSLRYLLVDGQGNFGSVDGDNAAAMRYTEVRMTKLAHELLADLHKETVDWVPNYDGTEMIPAVMPTRIPNLLVNGSSGIAVGMATNIPPHNLGEVIDGCLALIDNPELTVDELMQYIPGPDFPTAAIINGRAGIIEAYRTGRGRIYMRARSIVEDIDKVGGRQQIVITELPYQLNKARLIEKIAELVKEKKLEGITELRDESDKDGMRVVIELRRGEVPEVVLNNLYAQTQLQSVFGINIVALIDGRPRILNLKDLLEAFVRHRREVVTRRTVFELRKARERGHILEGQAVALSNIDPVIALIKASPTPAEAKEALIKTPWESSAVVEMVERAGADSCRPENLDPQYGLREGKYFLSPEQAQAILELRLHRLTGLEHEKLLGEYQEILNQIGELIRILNSATRLMEVIREELEVIRSEYGDARRTEILDARLDLTLGDLITEEERVVTISHGGYAKTQPLAVYQAQRRGGKGKSATGIKDEDYIAHLLVANSHTTLLMFSSKGKVYWLKTYEIPEASRAARGRPLVNLLPLSDGEYITTMLPVDLEAMRKRADEEGEALEGELDDAENSSETEEERKVRIKAADKKKAPFIFMSTANGTVKKTPLVAFSRQRSSGLIALELDEGDILISAAITDGEQEIMLFSDGGKVTRFKESDVRAMGRTARGVRGMRLPEGQKLISMLIPEEGSQILTASERGYGKRTAISEFPEYKRGGQGVIAMVSNERNGRLVGAVQVLDGEEIMLISDQGTLVRTRVGEVSSLGRNTQGVTLIKLASDEKLVGLERVQEPSEVEGEELEGEEVIDGVIVDAAEVEVEVDDAGEDLQADAAPDEDEPQN</sequence>
<dbReference type="GO" id="GO:0006261">
    <property type="term" value="P:DNA-templated DNA replication"/>
    <property type="evidence" value="ECO:0007669"/>
    <property type="project" value="UniProtKB-UniRule"/>
</dbReference>
<dbReference type="NCBIfam" id="NF004043">
    <property type="entry name" value="PRK05560.1"/>
    <property type="match status" value="1"/>
</dbReference>
<dbReference type="InterPro" id="IPR002205">
    <property type="entry name" value="Topo_IIA_dom_A"/>
</dbReference>
<feature type="short sequence motif" description="GyrA-box" evidence="8">
    <location>
        <begin position="588"/>
        <end position="594"/>
    </location>
</feature>
<dbReference type="NCBIfam" id="NF004044">
    <property type="entry name" value="PRK05561.1"/>
    <property type="match status" value="1"/>
</dbReference>
<dbReference type="EMBL" id="LJRQ01000016">
    <property type="protein sequence ID" value="KPZ18721.1"/>
    <property type="molecule type" value="Genomic_DNA"/>
</dbReference>
<evidence type="ECO:0000256" key="2">
    <source>
        <dbReference type="ARBA" id="ARBA00008263"/>
    </source>
</evidence>
<gene>
    <name evidence="8" type="primary">gyrA</name>
    <name evidence="12" type="ORF">ALO41_04834</name>
</gene>
<dbReference type="Gene3D" id="3.90.199.10">
    <property type="entry name" value="Topoisomerase II, domain 5"/>
    <property type="match status" value="1"/>
</dbReference>
<comment type="similarity">
    <text evidence="2 8">Belongs to the type II topoisomerase GyrA/ParC subunit family.</text>
</comment>
<dbReference type="FunFam" id="3.90.199.10:FF:000001">
    <property type="entry name" value="DNA gyrase subunit A"/>
    <property type="match status" value="1"/>
</dbReference>
<dbReference type="InterPro" id="IPR013758">
    <property type="entry name" value="Topo_IIA_A/C_ab"/>
</dbReference>
<dbReference type="PATRIC" id="fig|251720.4.peg.1749"/>
<feature type="compositionally biased region" description="Acidic residues" evidence="10">
    <location>
        <begin position="676"/>
        <end position="695"/>
    </location>
</feature>
<proteinExistence type="inferred from homology"/>
<dbReference type="GO" id="GO:0005737">
    <property type="term" value="C:cytoplasm"/>
    <property type="evidence" value="ECO:0007669"/>
    <property type="project" value="UniProtKB-SubCell"/>
</dbReference>
<name>A0A0N8TFB4_PSEA0</name>
<dbReference type="AlphaFoldDB" id="A0A0N8TFB4"/>
<dbReference type="GO" id="GO:0003677">
    <property type="term" value="F:DNA binding"/>
    <property type="evidence" value="ECO:0007669"/>
    <property type="project" value="UniProtKB-UniRule"/>
</dbReference>
<feature type="region of interest" description="Disordered" evidence="10">
    <location>
        <begin position="674"/>
        <end position="698"/>
    </location>
</feature>
<feature type="domain" description="Topo IIA-type catalytic" evidence="11">
    <location>
        <begin position="61"/>
        <end position="561"/>
    </location>
</feature>
<dbReference type="EC" id="5.6.2.2" evidence="8"/>
<dbReference type="GO" id="GO:0006265">
    <property type="term" value="P:DNA topological change"/>
    <property type="evidence" value="ECO:0007669"/>
    <property type="project" value="UniProtKB-UniRule"/>
</dbReference>